<dbReference type="PANTHER" id="PTHR14969:SF13">
    <property type="entry name" value="AT30094P"/>
    <property type="match status" value="1"/>
</dbReference>
<evidence type="ECO:0000313" key="3">
    <source>
        <dbReference type="EMBL" id="QCY68196.1"/>
    </source>
</evidence>
<dbReference type="SMART" id="SM00014">
    <property type="entry name" value="acidPPc"/>
    <property type="match status" value="1"/>
</dbReference>
<name>A0A5B7WYE8_9FLAO</name>
<evidence type="ECO:0000259" key="2">
    <source>
        <dbReference type="SMART" id="SM00014"/>
    </source>
</evidence>
<feature type="transmembrane region" description="Helical" evidence="1">
    <location>
        <begin position="216"/>
        <end position="236"/>
    </location>
</feature>
<feature type="transmembrane region" description="Helical" evidence="1">
    <location>
        <begin position="152"/>
        <end position="174"/>
    </location>
</feature>
<dbReference type="KEGG" id="afla:FHG64_01605"/>
<evidence type="ECO:0000313" key="4">
    <source>
        <dbReference type="Proteomes" id="UP000309016"/>
    </source>
</evidence>
<proteinExistence type="predicted"/>
<keyword evidence="1" id="KW-0812">Transmembrane</keyword>
<feature type="transmembrane region" description="Helical" evidence="1">
    <location>
        <begin position="114"/>
        <end position="132"/>
    </location>
</feature>
<dbReference type="OrthoDB" id="9773582at2"/>
<evidence type="ECO:0000256" key="1">
    <source>
        <dbReference type="SAM" id="Phobius"/>
    </source>
</evidence>
<keyword evidence="4" id="KW-1185">Reference proteome</keyword>
<feature type="transmembrane region" description="Helical" evidence="1">
    <location>
        <begin position="27"/>
        <end position="48"/>
    </location>
</feature>
<dbReference type="InterPro" id="IPR036938">
    <property type="entry name" value="PAP2/HPO_sf"/>
</dbReference>
<protein>
    <submittedName>
        <fullName evidence="3">Phosphatase PAP2 family protein</fullName>
    </submittedName>
</protein>
<dbReference type="InterPro" id="IPR000326">
    <property type="entry name" value="PAP2/HPO"/>
</dbReference>
<organism evidence="3 4">
    <name type="scientific">Antarcticibacterium flavum</name>
    <dbReference type="NCBI Taxonomy" id="2058175"/>
    <lineage>
        <taxon>Bacteria</taxon>
        <taxon>Pseudomonadati</taxon>
        <taxon>Bacteroidota</taxon>
        <taxon>Flavobacteriia</taxon>
        <taxon>Flavobacteriales</taxon>
        <taxon>Flavobacteriaceae</taxon>
        <taxon>Antarcticibacterium</taxon>
    </lineage>
</organism>
<dbReference type="Pfam" id="PF01569">
    <property type="entry name" value="PAP2"/>
    <property type="match status" value="1"/>
</dbReference>
<dbReference type="CDD" id="cd03392">
    <property type="entry name" value="PAP2_like_2"/>
    <property type="match status" value="1"/>
</dbReference>
<sequence length="248" mass="28543">MRKQIIEVLISLRTLLREKFHQYNDKLPFFLMILLAFIIIVGGINLFVDLSNTLHTDVLAKYDSKVTEFVISFRTPPLNKVFQFITEIGDFKGYIIITIITTIIFFLKFRNWRFVLEIIFVQVIAGLANVALKQVINRARPDAEHLVSVATLSYPSGHAMSAMAFYGFLIYLFYNFKLNVWIKILTILILGLLILAIGISRIYLGVHYPSDIAGGYIAGFIWVIFCIVLFNVVDLLRKRRKKRSSKAQ</sequence>
<dbReference type="PANTHER" id="PTHR14969">
    <property type="entry name" value="SPHINGOSINE-1-PHOSPHATE PHOSPHOHYDROLASE"/>
    <property type="match status" value="1"/>
</dbReference>
<feature type="transmembrane region" description="Helical" evidence="1">
    <location>
        <begin position="91"/>
        <end position="107"/>
    </location>
</feature>
<reference evidence="3 4" key="1">
    <citation type="submission" date="2019-06" db="EMBL/GenBank/DDBJ databases">
        <title>Complete genome sequence of Antarcticibacterium flavum KCTC 52984T from an Antarctic marine sediment.</title>
        <authorList>
            <person name="Lee Y.M."/>
            <person name="Shin S.C."/>
        </authorList>
    </citation>
    <scope>NUCLEOTIDE SEQUENCE [LARGE SCALE GENOMIC DNA]</scope>
    <source>
        <strain evidence="3 4">KCTC 52984</strain>
    </source>
</reference>
<keyword evidence="1" id="KW-1133">Transmembrane helix</keyword>
<keyword evidence="1" id="KW-0472">Membrane</keyword>
<accession>A0A5B7WYE8</accession>
<dbReference type="Gene3D" id="1.20.144.10">
    <property type="entry name" value="Phosphatidic acid phosphatase type 2/haloperoxidase"/>
    <property type="match status" value="2"/>
</dbReference>
<dbReference type="Proteomes" id="UP000309016">
    <property type="component" value="Chromosome"/>
</dbReference>
<gene>
    <name evidence="3" type="ORF">FHG64_01605</name>
</gene>
<dbReference type="AlphaFoldDB" id="A0A5B7WYE8"/>
<dbReference type="RefSeq" id="WP_139064772.1">
    <property type="nucleotide sequence ID" value="NZ_CP040812.1"/>
</dbReference>
<dbReference type="EMBL" id="CP040812">
    <property type="protein sequence ID" value="QCY68196.1"/>
    <property type="molecule type" value="Genomic_DNA"/>
</dbReference>
<feature type="transmembrane region" description="Helical" evidence="1">
    <location>
        <begin position="181"/>
        <end position="204"/>
    </location>
</feature>
<feature type="domain" description="Phosphatidic acid phosphatase type 2/haloperoxidase" evidence="2">
    <location>
        <begin position="115"/>
        <end position="227"/>
    </location>
</feature>
<dbReference type="SUPFAM" id="SSF48317">
    <property type="entry name" value="Acid phosphatase/Vanadium-dependent haloperoxidase"/>
    <property type="match status" value="1"/>
</dbReference>